<reference evidence="3" key="1">
    <citation type="journal article" date="2021" name="PeerJ">
        <title>Extensive microbial diversity within the chicken gut microbiome revealed by metagenomics and culture.</title>
        <authorList>
            <person name="Gilroy R."/>
            <person name="Ravi A."/>
            <person name="Getino M."/>
            <person name="Pursley I."/>
            <person name="Horton D.L."/>
            <person name="Alikhan N.F."/>
            <person name="Baker D."/>
            <person name="Gharbi K."/>
            <person name="Hall N."/>
            <person name="Watson M."/>
            <person name="Adriaenssens E.M."/>
            <person name="Foster-Nyarko E."/>
            <person name="Jarju S."/>
            <person name="Secka A."/>
            <person name="Antonio M."/>
            <person name="Oren A."/>
            <person name="Chaudhuri R.R."/>
            <person name="La Ragione R."/>
            <person name="Hildebrand F."/>
            <person name="Pallen M.J."/>
        </authorList>
    </citation>
    <scope>NUCLEOTIDE SEQUENCE</scope>
    <source>
        <strain evidence="3">ChiHecec3B27-8219</strain>
    </source>
</reference>
<evidence type="ECO:0000259" key="2">
    <source>
        <dbReference type="PROSITE" id="PS50994"/>
    </source>
</evidence>
<dbReference type="NCBIfam" id="NF033516">
    <property type="entry name" value="transpos_IS3"/>
    <property type="match status" value="1"/>
</dbReference>
<gene>
    <name evidence="3" type="ORF">H9966_02055</name>
</gene>
<evidence type="ECO:0000313" key="3">
    <source>
        <dbReference type="EMBL" id="HIZ68658.1"/>
    </source>
</evidence>
<feature type="compositionally biased region" description="Low complexity" evidence="1">
    <location>
        <begin position="1"/>
        <end position="18"/>
    </location>
</feature>
<protein>
    <submittedName>
        <fullName evidence="3">IS3 family transposase</fullName>
    </submittedName>
</protein>
<dbReference type="PANTHER" id="PTHR46889:SF5">
    <property type="entry name" value="INTEGRASE PROTEIN"/>
    <property type="match status" value="1"/>
</dbReference>
<dbReference type="Proteomes" id="UP000824055">
    <property type="component" value="Unassembled WGS sequence"/>
</dbReference>
<dbReference type="Pfam" id="PF00665">
    <property type="entry name" value="rve"/>
    <property type="match status" value="1"/>
</dbReference>
<dbReference type="EMBL" id="DXBE01000020">
    <property type="protein sequence ID" value="HIZ68658.1"/>
    <property type="molecule type" value="Genomic_DNA"/>
</dbReference>
<dbReference type="GO" id="GO:0015074">
    <property type="term" value="P:DNA integration"/>
    <property type="evidence" value="ECO:0007669"/>
    <property type="project" value="InterPro"/>
</dbReference>
<dbReference type="InterPro" id="IPR012337">
    <property type="entry name" value="RNaseH-like_sf"/>
</dbReference>
<dbReference type="InterPro" id="IPR001584">
    <property type="entry name" value="Integrase_cat-core"/>
</dbReference>
<dbReference type="InterPro" id="IPR048020">
    <property type="entry name" value="Transpos_IS3"/>
</dbReference>
<dbReference type="InterPro" id="IPR050900">
    <property type="entry name" value="Transposase_IS3/IS150/IS904"/>
</dbReference>
<dbReference type="Gene3D" id="3.30.420.10">
    <property type="entry name" value="Ribonuclease H-like superfamily/Ribonuclease H"/>
    <property type="match status" value="1"/>
</dbReference>
<dbReference type="AlphaFoldDB" id="A0A9D2FXA8"/>
<proteinExistence type="predicted"/>
<dbReference type="SUPFAM" id="SSF53098">
    <property type="entry name" value="Ribonuclease H-like"/>
    <property type="match status" value="1"/>
</dbReference>
<comment type="caution">
    <text evidence="3">The sequence shown here is derived from an EMBL/GenBank/DDBJ whole genome shotgun (WGS) entry which is preliminary data.</text>
</comment>
<dbReference type="GO" id="GO:0003676">
    <property type="term" value="F:nucleic acid binding"/>
    <property type="evidence" value="ECO:0007669"/>
    <property type="project" value="InterPro"/>
</dbReference>
<evidence type="ECO:0000313" key="4">
    <source>
        <dbReference type="Proteomes" id="UP000824055"/>
    </source>
</evidence>
<feature type="domain" description="Integrase catalytic" evidence="2">
    <location>
        <begin position="151"/>
        <end position="316"/>
    </location>
</feature>
<sequence>MLRASQRGSPRGSGNRSRAIWHRPAKKSWRQAVDNLRLKHPGESIGKLSGLFGKSREGYYSVSKEKRLRKELSGSEVIAAVRDIRRRAPGIGAYKLFLMLRELYPVEMKGRDWFYRLMRENRLMLKPPRCRHTTNSNHNYRKYGNLTKGISIVRANQLWVADITYIDTDMGVAYLHLLTDAFTHEIIGWVLSDSLASSNTVAALDMGIENVAYLGLEGLIHHSDRGVQYCCNRYIEHLEAINASISMTEDYKPTDNAIAERVNGIIKQEWLYRMKRPHDLEEARGLVAAIIEFYNTKRPHRSNRDMLPPRRMRESLHVP</sequence>
<feature type="region of interest" description="Disordered" evidence="1">
    <location>
        <begin position="1"/>
        <end position="20"/>
    </location>
</feature>
<dbReference type="InterPro" id="IPR036397">
    <property type="entry name" value="RNaseH_sf"/>
</dbReference>
<name>A0A9D2FXA8_9BACT</name>
<organism evidence="3 4">
    <name type="scientific">Candidatus Prevotella avicola</name>
    <dbReference type="NCBI Taxonomy" id="2838738"/>
    <lineage>
        <taxon>Bacteria</taxon>
        <taxon>Pseudomonadati</taxon>
        <taxon>Bacteroidota</taxon>
        <taxon>Bacteroidia</taxon>
        <taxon>Bacteroidales</taxon>
        <taxon>Prevotellaceae</taxon>
        <taxon>Prevotella</taxon>
    </lineage>
</organism>
<reference evidence="3" key="2">
    <citation type="submission" date="2021-04" db="EMBL/GenBank/DDBJ databases">
        <authorList>
            <person name="Gilroy R."/>
        </authorList>
    </citation>
    <scope>NUCLEOTIDE SEQUENCE</scope>
    <source>
        <strain evidence="3">ChiHecec3B27-8219</strain>
    </source>
</reference>
<dbReference type="PANTHER" id="PTHR46889">
    <property type="entry name" value="TRANSPOSASE INSF FOR INSERTION SEQUENCE IS3B-RELATED"/>
    <property type="match status" value="1"/>
</dbReference>
<accession>A0A9D2FXA8</accession>
<evidence type="ECO:0000256" key="1">
    <source>
        <dbReference type="SAM" id="MobiDB-lite"/>
    </source>
</evidence>
<dbReference type="PROSITE" id="PS50994">
    <property type="entry name" value="INTEGRASE"/>
    <property type="match status" value="1"/>
</dbReference>